<feature type="domain" description="MnmC-like methyltransferase" evidence="12">
    <location>
        <begin position="128"/>
        <end position="249"/>
    </location>
</feature>
<keyword evidence="6 10" id="KW-0819">tRNA processing</keyword>
<dbReference type="Gene3D" id="3.50.50.60">
    <property type="entry name" value="FAD/NAD(P)-binding domain"/>
    <property type="match status" value="1"/>
</dbReference>
<protein>
    <recommendedName>
        <fullName evidence="10">tRNA 5-methylaminomethyl-2-thiouridine biosynthesis bifunctional protein MnmC</fullName>
        <shortName evidence="10">tRNA mnm(5)s(2)U biosynthesis bifunctional protein</shortName>
    </recommendedName>
    <domain>
        <recommendedName>
            <fullName evidence="10">tRNA (mnm(5)s(2)U34)-methyltransferase</fullName>
            <ecNumber evidence="10">2.1.1.61</ecNumber>
        </recommendedName>
    </domain>
    <domain>
        <recommendedName>
            <fullName evidence="10">FAD-dependent cmnm(5)s(2)U34 oxidoreductase</fullName>
            <ecNumber evidence="10">1.5.-.-</ecNumber>
        </recommendedName>
    </domain>
</protein>
<dbReference type="NCBIfam" id="TIGR03197">
    <property type="entry name" value="MnmC_Cterm"/>
    <property type="match status" value="1"/>
</dbReference>
<comment type="caution">
    <text evidence="13">The sequence shown here is derived from an EMBL/GenBank/DDBJ whole genome shotgun (WGS) entry which is preliminary data.</text>
</comment>
<dbReference type="HAMAP" id="MF_01102">
    <property type="entry name" value="MnmC"/>
    <property type="match status" value="1"/>
</dbReference>
<reference evidence="13 14" key="1">
    <citation type="submission" date="2019-02" db="EMBL/GenBank/DDBJ databases">
        <title>Genomic Encyclopedia of Type Strains, Phase IV (KMG-IV): sequencing the most valuable type-strain genomes for metagenomic binning, comparative biology and taxonomic classification.</title>
        <authorList>
            <person name="Goeker M."/>
        </authorList>
    </citation>
    <scope>NUCLEOTIDE SEQUENCE [LARGE SCALE GENOMIC DNA]</scope>
    <source>
        <strain evidence="13 14">DSM 21223</strain>
    </source>
</reference>
<evidence type="ECO:0000313" key="13">
    <source>
        <dbReference type="EMBL" id="RZT90074.1"/>
    </source>
</evidence>
<dbReference type="InterPro" id="IPR008471">
    <property type="entry name" value="MnmC-like_methylTransf"/>
</dbReference>
<comment type="similarity">
    <text evidence="10">In the C-terminal section; belongs to the DAO family.</text>
</comment>
<comment type="catalytic activity">
    <reaction evidence="10">
        <text>5-aminomethyl-2-thiouridine(34) in tRNA + S-adenosyl-L-methionine = 5-methylaminomethyl-2-thiouridine(34) in tRNA + S-adenosyl-L-homocysteine + H(+)</text>
        <dbReference type="Rhea" id="RHEA:19569"/>
        <dbReference type="Rhea" id="RHEA-COMP:10195"/>
        <dbReference type="Rhea" id="RHEA-COMP:10197"/>
        <dbReference type="ChEBI" id="CHEBI:15378"/>
        <dbReference type="ChEBI" id="CHEBI:57856"/>
        <dbReference type="ChEBI" id="CHEBI:59789"/>
        <dbReference type="ChEBI" id="CHEBI:74454"/>
        <dbReference type="ChEBI" id="CHEBI:74455"/>
        <dbReference type="EC" id="2.1.1.61"/>
    </reaction>
</comment>
<dbReference type="NCBIfam" id="NF002481">
    <property type="entry name" value="PRK01747.1-2"/>
    <property type="match status" value="1"/>
</dbReference>
<evidence type="ECO:0000256" key="10">
    <source>
        <dbReference type="HAMAP-Rule" id="MF_01102"/>
    </source>
</evidence>
<comment type="similarity">
    <text evidence="10">In the N-terminal section; belongs to the methyltransferase superfamily. tRNA (mnm(5)s(2)U34)-methyltransferase family.</text>
</comment>
<dbReference type="PANTHER" id="PTHR13847">
    <property type="entry name" value="SARCOSINE DEHYDROGENASE-RELATED"/>
    <property type="match status" value="1"/>
</dbReference>
<dbReference type="EC" id="2.1.1.61" evidence="10"/>
<sequence>MSTPASPAPHSVADANPDAYRPLVPARLCRNDAGVPYSPDYDDIYHTAAGALGQARHVFLAGNGLPRRWQQRESFTIVETGFGIGLNFLATWAAWRDDPAACRRLHFVSLEKHPFSAADLGELHAAHPELAELAAELRAQWPLLTPGVHRLHFAGGRVSLTLFFGDAQSLLPQLRLAADAFYLDGFAPAKNPDLWSPFVFRGLARCAAAGATLATWSVAAGVREGLQAVGFVSDKAPGFGGKRDMLQGQYRGPGVRRTVMPGKRILVIGAGFAGTSTAHRLAERGYQVTLLDQAEGPGCGASGNRVGVLRPLPSLDDNRLSRLTRSAFLYTRRHLLALSAAGLPVRWGASGVLHLARDKTHEATQRQVAETFAAPELFRYVDAAEASRLIGWPVSVGGWHFPGGGWGMPPSLCQANLQAHPAIEQRYGQRVEKLQAGADGWAAYAADGTLLAEADQVVLANAADARRLGGCDWLPLRSARGQATLVPETATPPLDMVVCRLGYVTPALDGLRVCGASFLAGDEDPQPRLEEQQDNLAKLNFILPGFAKDLAAADLGSRVGFRPISPDRLPMLGPLPENTAPAIGARLQTLPRRPGLWLASGFGARGFVWSAWAGEFLASQMAGDPLPLEGDLADALDPARFLLKPVKAARFNDRE</sequence>
<dbReference type="EMBL" id="SHKM01000001">
    <property type="protein sequence ID" value="RZT90074.1"/>
    <property type="molecule type" value="Genomic_DNA"/>
</dbReference>
<evidence type="ECO:0000256" key="3">
    <source>
        <dbReference type="ARBA" id="ARBA00022630"/>
    </source>
</evidence>
<evidence type="ECO:0000256" key="7">
    <source>
        <dbReference type="ARBA" id="ARBA00022827"/>
    </source>
</evidence>
<dbReference type="InterPro" id="IPR036188">
    <property type="entry name" value="FAD/NAD-bd_sf"/>
</dbReference>
<comment type="function">
    <text evidence="10">Catalyzes the last two steps in the biosynthesis of 5-methylaminomethyl-2-thiouridine (mnm(5)s(2)U) at the wobble position (U34) in tRNA. Catalyzes the FAD-dependent demodification of cmnm(5)s(2)U34 to nm(5)s(2)U34, followed by the transfer of a methyl group from S-adenosyl-L-methionine to nm(5)s(2)U34, to form mnm(5)s(2)U34.</text>
</comment>
<dbReference type="RefSeq" id="WP_130458639.1">
    <property type="nucleotide sequence ID" value="NZ_SHKM01000001.1"/>
</dbReference>
<keyword evidence="5 10" id="KW-0949">S-adenosyl-L-methionine</keyword>
<dbReference type="Pfam" id="PF05430">
    <property type="entry name" value="Methyltransf_30"/>
    <property type="match status" value="1"/>
</dbReference>
<dbReference type="InterPro" id="IPR047785">
    <property type="entry name" value="tRNA_MNMC2"/>
</dbReference>
<dbReference type="EC" id="1.5.-.-" evidence="10"/>
<dbReference type="SUPFAM" id="SSF51905">
    <property type="entry name" value="FAD/NAD(P)-binding domain"/>
    <property type="match status" value="1"/>
</dbReference>
<organism evidence="13 14">
    <name type="scientific">Azospira oryzae</name>
    <dbReference type="NCBI Taxonomy" id="146939"/>
    <lineage>
        <taxon>Bacteria</taxon>
        <taxon>Pseudomonadati</taxon>
        <taxon>Pseudomonadota</taxon>
        <taxon>Betaproteobacteria</taxon>
        <taxon>Rhodocyclales</taxon>
        <taxon>Rhodocyclaceae</taxon>
        <taxon>Azospira</taxon>
    </lineage>
</organism>
<evidence type="ECO:0000256" key="9">
    <source>
        <dbReference type="ARBA" id="ARBA00023268"/>
    </source>
</evidence>
<keyword evidence="1 10" id="KW-0963">Cytoplasm</keyword>
<dbReference type="InterPro" id="IPR023032">
    <property type="entry name" value="tRNA_MAMT_biosynth_bifunc_MnmC"/>
</dbReference>
<feature type="region of interest" description="FAD-dependent cmnm(5)s(2)U34 oxidoreductase" evidence="10">
    <location>
        <begin position="268"/>
        <end position="655"/>
    </location>
</feature>
<keyword evidence="8 10" id="KW-0560">Oxidoreductase</keyword>
<dbReference type="NCBIfam" id="NF002483">
    <property type="entry name" value="PRK01747.1-4"/>
    <property type="match status" value="1"/>
</dbReference>
<dbReference type="InterPro" id="IPR017610">
    <property type="entry name" value="tRNA_S-uridine_synth_MnmC_C"/>
</dbReference>
<evidence type="ECO:0000256" key="2">
    <source>
        <dbReference type="ARBA" id="ARBA00022603"/>
    </source>
</evidence>
<dbReference type="Proteomes" id="UP000292136">
    <property type="component" value="Unassembled WGS sequence"/>
</dbReference>
<evidence type="ECO:0000256" key="1">
    <source>
        <dbReference type="ARBA" id="ARBA00022490"/>
    </source>
</evidence>
<dbReference type="Pfam" id="PF01266">
    <property type="entry name" value="DAO"/>
    <property type="match status" value="1"/>
</dbReference>
<keyword evidence="4 10" id="KW-0808">Transferase</keyword>
<dbReference type="Gene3D" id="3.30.9.10">
    <property type="entry name" value="D-Amino Acid Oxidase, subunit A, domain 2"/>
    <property type="match status" value="1"/>
</dbReference>
<dbReference type="NCBIfam" id="NF033855">
    <property type="entry name" value="tRNA_MNMC2"/>
    <property type="match status" value="1"/>
</dbReference>
<dbReference type="PANTHER" id="PTHR13847:SF283">
    <property type="entry name" value="TRNA 5-METHYLAMINOMETHYL-2-THIOURIDINE BIOSYNTHESIS BIFUNCTIONAL PROTEIN MNMC"/>
    <property type="match status" value="1"/>
</dbReference>
<dbReference type="InterPro" id="IPR006076">
    <property type="entry name" value="FAD-dep_OxRdtase"/>
</dbReference>
<evidence type="ECO:0000256" key="4">
    <source>
        <dbReference type="ARBA" id="ARBA00022679"/>
    </source>
</evidence>
<keyword evidence="3 10" id="KW-0285">Flavoprotein</keyword>
<dbReference type="Gene3D" id="3.40.50.150">
    <property type="entry name" value="Vaccinia Virus protein VP39"/>
    <property type="match status" value="1"/>
</dbReference>
<keyword evidence="7 10" id="KW-0274">FAD</keyword>
<feature type="region of interest" description="tRNA (mnm(5)s(2)U34)-methyltransferase" evidence="10">
    <location>
        <begin position="1"/>
        <end position="251"/>
    </location>
</feature>
<comment type="subcellular location">
    <subcellularLocation>
        <location evidence="10">Cytoplasm</location>
    </subcellularLocation>
</comment>
<dbReference type="SUPFAM" id="SSF54373">
    <property type="entry name" value="FAD-linked reductases, C-terminal domain"/>
    <property type="match status" value="1"/>
</dbReference>
<evidence type="ECO:0000256" key="8">
    <source>
        <dbReference type="ARBA" id="ARBA00023002"/>
    </source>
</evidence>
<keyword evidence="2 10" id="KW-0489">Methyltransferase</keyword>
<gene>
    <name evidence="10" type="primary">mnmC</name>
    <name evidence="13" type="ORF">EV678_0885</name>
</gene>
<evidence type="ECO:0000259" key="12">
    <source>
        <dbReference type="Pfam" id="PF05430"/>
    </source>
</evidence>
<name>A0ABY0IUY5_9RHOO</name>
<keyword evidence="9 10" id="KW-0511">Multifunctional enzyme</keyword>
<evidence type="ECO:0000313" key="14">
    <source>
        <dbReference type="Proteomes" id="UP000292136"/>
    </source>
</evidence>
<evidence type="ECO:0000256" key="6">
    <source>
        <dbReference type="ARBA" id="ARBA00022694"/>
    </source>
</evidence>
<accession>A0ABY0IUY5</accession>
<comment type="cofactor">
    <cofactor evidence="10">
        <name>FAD</name>
        <dbReference type="ChEBI" id="CHEBI:57692"/>
    </cofactor>
</comment>
<proteinExistence type="inferred from homology"/>
<evidence type="ECO:0000259" key="11">
    <source>
        <dbReference type="Pfam" id="PF01266"/>
    </source>
</evidence>
<feature type="domain" description="FAD dependent oxidoreductase" evidence="11">
    <location>
        <begin position="264"/>
        <end position="619"/>
    </location>
</feature>
<evidence type="ECO:0000256" key="5">
    <source>
        <dbReference type="ARBA" id="ARBA00022691"/>
    </source>
</evidence>
<keyword evidence="14" id="KW-1185">Reference proteome</keyword>
<dbReference type="InterPro" id="IPR029063">
    <property type="entry name" value="SAM-dependent_MTases_sf"/>
</dbReference>